<sequence length="86" mass="9178">MSSDSNATSIAAAAAIGGSSSANNNKKQKMSPPNESLLWADDDISIQGILPFVGVGQYAFVGAVNKKMNHYCKIEPKKNPRKLEIL</sequence>
<keyword evidence="1" id="KW-1133">Transmembrane helix</keyword>
<keyword evidence="3" id="KW-1185">Reference proteome</keyword>
<dbReference type="Proteomes" id="UP001153069">
    <property type="component" value="Unassembled WGS sequence"/>
</dbReference>
<dbReference type="EMBL" id="CAICTM010000384">
    <property type="protein sequence ID" value="CAB9509332.1"/>
    <property type="molecule type" value="Genomic_DNA"/>
</dbReference>
<accession>A0A9N8DVC6</accession>
<dbReference type="AlphaFoldDB" id="A0A9N8DVC6"/>
<keyword evidence="1" id="KW-0472">Membrane</keyword>
<evidence type="ECO:0000256" key="1">
    <source>
        <dbReference type="SAM" id="Phobius"/>
    </source>
</evidence>
<keyword evidence="1" id="KW-0812">Transmembrane</keyword>
<gene>
    <name evidence="2" type="ORF">SEMRO_385_G131710.1</name>
</gene>
<evidence type="ECO:0000313" key="3">
    <source>
        <dbReference type="Proteomes" id="UP001153069"/>
    </source>
</evidence>
<organism evidence="2 3">
    <name type="scientific">Seminavis robusta</name>
    <dbReference type="NCBI Taxonomy" id="568900"/>
    <lineage>
        <taxon>Eukaryota</taxon>
        <taxon>Sar</taxon>
        <taxon>Stramenopiles</taxon>
        <taxon>Ochrophyta</taxon>
        <taxon>Bacillariophyta</taxon>
        <taxon>Bacillariophyceae</taxon>
        <taxon>Bacillariophycidae</taxon>
        <taxon>Naviculales</taxon>
        <taxon>Naviculaceae</taxon>
        <taxon>Seminavis</taxon>
    </lineage>
</organism>
<name>A0A9N8DVC6_9STRA</name>
<reference evidence="2" key="1">
    <citation type="submission" date="2020-06" db="EMBL/GenBank/DDBJ databases">
        <authorList>
            <consortium name="Plant Systems Biology data submission"/>
        </authorList>
    </citation>
    <scope>NUCLEOTIDE SEQUENCE</scope>
    <source>
        <strain evidence="2">D6</strain>
    </source>
</reference>
<evidence type="ECO:0000313" key="2">
    <source>
        <dbReference type="EMBL" id="CAB9509332.1"/>
    </source>
</evidence>
<feature type="transmembrane region" description="Helical" evidence="1">
    <location>
        <begin position="46"/>
        <end position="64"/>
    </location>
</feature>
<proteinExistence type="predicted"/>
<protein>
    <submittedName>
        <fullName evidence="2">Uncharacterized protein</fullName>
    </submittedName>
</protein>
<comment type="caution">
    <text evidence="2">The sequence shown here is derived from an EMBL/GenBank/DDBJ whole genome shotgun (WGS) entry which is preliminary data.</text>
</comment>